<gene>
    <name evidence="2" type="ORF">J5Y03_18745</name>
</gene>
<proteinExistence type="predicted"/>
<evidence type="ECO:0000256" key="1">
    <source>
        <dbReference type="SAM" id="MobiDB-lite"/>
    </source>
</evidence>
<feature type="compositionally biased region" description="Polar residues" evidence="1">
    <location>
        <begin position="23"/>
        <end position="42"/>
    </location>
</feature>
<feature type="compositionally biased region" description="Basic and acidic residues" evidence="1">
    <location>
        <begin position="45"/>
        <end position="54"/>
    </location>
</feature>
<feature type="region of interest" description="Disordered" evidence="1">
    <location>
        <begin position="23"/>
        <end position="54"/>
    </location>
</feature>
<sequence length="54" mass="6467">MGYQKIERFLDDRRSMLFKQPWTNPKHTRSQINGQTQQSQTDIKIAADSKKHFM</sequence>
<protein>
    <submittedName>
        <fullName evidence="2">YpzG family protein</fullName>
    </submittedName>
</protein>
<dbReference type="EMBL" id="JAGIYQ010000020">
    <property type="protein sequence ID" value="MBP0727191.1"/>
    <property type="molecule type" value="Genomic_DNA"/>
</dbReference>
<dbReference type="Proteomes" id="UP000682134">
    <property type="component" value="Unassembled WGS sequence"/>
</dbReference>
<reference evidence="2" key="1">
    <citation type="submission" date="2021-04" db="EMBL/GenBank/DDBJ databases">
        <title>Genome seq and assembly of Bacillus sp.</title>
        <authorList>
            <person name="Chhetri G."/>
        </authorList>
    </citation>
    <scope>NUCLEOTIDE SEQUENCE</scope>
    <source>
        <strain evidence="2">RG28</strain>
    </source>
</reference>
<dbReference type="InterPro" id="IPR025413">
    <property type="entry name" value="YpzG-like"/>
</dbReference>
<keyword evidence="3" id="KW-1185">Reference proteome</keyword>
<name>A0A940NQV8_9BACI</name>
<evidence type="ECO:0000313" key="3">
    <source>
        <dbReference type="Proteomes" id="UP000682134"/>
    </source>
</evidence>
<evidence type="ECO:0000313" key="2">
    <source>
        <dbReference type="EMBL" id="MBP0727191.1"/>
    </source>
</evidence>
<dbReference type="RefSeq" id="WP_209407528.1">
    <property type="nucleotide sequence ID" value="NZ_JAGIYQ010000020.1"/>
</dbReference>
<dbReference type="Pfam" id="PF14139">
    <property type="entry name" value="YpzG"/>
    <property type="match status" value="1"/>
</dbReference>
<comment type="caution">
    <text evidence="2">The sequence shown here is derived from an EMBL/GenBank/DDBJ whole genome shotgun (WGS) entry which is preliminary data.</text>
</comment>
<accession>A0A940NQV8</accession>
<dbReference type="AlphaFoldDB" id="A0A940NQV8"/>
<organism evidence="2 3">
    <name type="scientific">Gottfriedia endophytica</name>
    <dbReference type="NCBI Taxonomy" id="2820819"/>
    <lineage>
        <taxon>Bacteria</taxon>
        <taxon>Bacillati</taxon>
        <taxon>Bacillota</taxon>
        <taxon>Bacilli</taxon>
        <taxon>Bacillales</taxon>
        <taxon>Bacillaceae</taxon>
        <taxon>Gottfriedia</taxon>
    </lineage>
</organism>